<keyword evidence="3" id="KW-1185">Reference proteome</keyword>
<evidence type="ECO:0000313" key="2">
    <source>
        <dbReference type="EMBL" id="KAH8085400.1"/>
    </source>
</evidence>
<name>A0A8K0UFG3_9AGAR</name>
<comment type="caution">
    <text evidence="2">The sequence shown here is derived from an EMBL/GenBank/DDBJ whole genome shotgun (WGS) entry which is preliminary data.</text>
</comment>
<evidence type="ECO:0000313" key="3">
    <source>
        <dbReference type="Proteomes" id="UP000813824"/>
    </source>
</evidence>
<proteinExistence type="predicted"/>
<organism evidence="2 3">
    <name type="scientific">Cristinia sonorae</name>
    <dbReference type="NCBI Taxonomy" id="1940300"/>
    <lineage>
        <taxon>Eukaryota</taxon>
        <taxon>Fungi</taxon>
        <taxon>Dikarya</taxon>
        <taxon>Basidiomycota</taxon>
        <taxon>Agaricomycotina</taxon>
        <taxon>Agaricomycetes</taxon>
        <taxon>Agaricomycetidae</taxon>
        <taxon>Agaricales</taxon>
        <taxon>Pleurotineae</taxon>
        <taxon>Stephanosporaceae</taxon>
        <taxon>Cristinia</taxon>
    </lineage>
</organism>
<feature type="region of interest" description="Disordered" evidence="1">
    <location>
        <begin position="184"/>
        <end position="217"/>
    </location>
</feature>
<dbReference type="EMBL" id="JAEVFJ010000044">
    <property type="protein sequence ID" value="KAH8085400.1"/>
    <property type="molecule type" value="Genomic_DNA"/>
</dbReference>
<dbReference type="Proteomes" id="UP000813824">
    <property type="component" value="Unassembled WGS sequence"/>
</dbReference>
<dbReference type="AlphaFoldDB" id="A0A8K0UFG3"/>
<sequence length="217" mass="24266">MAATCPRVITARSQRHSYPAGRAMPQFFHLCPHLHPRSLPLLPSPSFWLLHLISENPSLVRRTQEALSSSNEVRRIRTTILREAGLLLGRCESLLLERAPHPGPISNLGENSIDLPSGSIAPIQAEWHAERQDLSSHLTQCTSVDHGVIIGREQRPIQRTYLSFRVRLCDIAVDLATSPTRSKRTLYESTGTSEELRVKYSQSPARIPPRRRSSGSA</sequence>
<gene>
    <name evidence="2" type="ORF">BXZ70DRAFT_559359</name>
</gene>
<accession>A0A8K0UFG3</accession>
<protein>
    <submittedName>
        <fullName evidence="2">Uncharacterized protein</fullName>
    </submittedName>
</protein>
<reference evidence="2" key="1">
    <citation type="journal article" date="2021" name="New Phytol.">
        <title>Evolutionary innovations through gain and loss of genes in the ectomycorrhizal Boletales.</title>
        <authorList>
            <person name="Wu G."/>
            <person name="Miyauchi S."/>
            <person name="Morin E."/>
            <person name="Kuo A."/>
            <person name="Drula E."/>
            <person name="Varga T."/>
            <person name="Kohler A."/>
            <person name="Feng B."/>
            <person name="Cao Y."/>
            <person name="Lipzen A."/>
            <person name="Daum C."/>
            <person name="Hundley H."/>
            <person name="Pangilinan J."/>
            <person name="Johnson J."/>
            <person name="Barry K."/>
            <person name="LaButti K."/>
            <person name="Ng V."/>
            <person name="Ahrendt S."/>
            <person name="Min B."/>
            <person name="Choi I.G."/>
            <person name="Park H."/>
            <person name="Plett J.M."/>
            <person name="Magnuson J."/>
            <person name="Spatafora J.W."/>
            <person name="Nagy L.G."/>
            <person name="Henrissat B."/>
            <person name="Grigoriev I.V."/>
            <person name="Yang Z.L."/>
            <person name="Xu J."/>
            <person name="Martin F.M."/>
        </authorList>
    </citation>
    <scope>NUCLEOTIDE SEQUENCE</scope>
    <source>
        <strain evidence="2">KKN 215</strain>
    </source>
</reference>
<evidence type="ECO:0000256" key="1">
    <source>
        <dbReference type="SAM" id="MobiDB-lite"/>
    </source>
</evidence>
<feature type="compositionally biased region" description="Basic residues" evidence="1">
    <location>
        <begin position="208"/>
        <end position="217"/>
    </location>
</feature>